<dbReference type="InterPro" id="IPR019587">
    <property type="entry name" value="Polyketide_cyclase/dehydratase"/>
</dbReference>
<gene>
    <name evidence="1" type="ORF">H6P81_009149</name>
</gene>
<dbReference type="SUPFAM" id="SSF55961">
    <property type="entry name" value="Bet v1-like"/>
    <property type="match status" value="1"/>
</dbReference>
<organism evidence="1 2">
    <name type="scientific">Aristolochia fimbriata</name>
    <name type="common">White veined hardy Dutchman's pipe vine</name>
    <dbReference type="NCBI Taxonomy" id="158543"/>
    <lineage>
        <taxon>Eukaryota</taxon>
        <taxon>Viridiplantae</taxon>
        <taxon>Streptophyta</taxon>
        <taxon>Embryophyta</taxon>
        <taxon>Tracheophyta</taxon>
        <taxon>Spermatophyta</taxon>
        <taxon>Magnoliopsida</taxon>
        <taxon>Magnoliidae</taxon>
        <taxon>Piperales</taxon>
        <taxon>Aristolochiaceae</taxon>
        <taxon>Aristolochia</taxon>
    </lineage>
</organism>
<dbReference type="Gene3D" id="3.30.530.20">
    <property type="match status" value="1"/>
</dbReference>
<dbReference type="PANTHER" id="PTHR33789:SF11">
    <property type="entry name" value="OS05G0202300 PROTEIN"/>
    <property type="match status" value="1"/>
</dbReference>
<comment type="caution">
    <text evidence="1">The sequence shown here is derived from an EMBL/GenBank/DDBJ whole genome shotgun (WGS) entry which is preliminary data.</text>
</comment>
<name>A0AAV7ELE8_ARIFI</name>
<dbReference type="InterPro" id="IPR053249">
    <property type="entry name" value="LFS"/>
</dbReference>
<sequence>MATEEKWQGKASAKVPGVSPEKVWAVLEDYGNVHKYLPSLDATALDFGEPGKLGCVRVCSGPPLPGAQDRAFTHEKLVVYDPANRTLSYEVTENNIGFKDFVATHKVVAEEDGSSSIEWSFVTPPMDSPFWSVEKIMGYIGYSVNHMAQTIAKESYEKITEINF</sequence>
<dbReference type="InterPro" id="IPR023393">
    <property type="entry name" value="START-like_dom_sf"/>
</dbReference>
<dbReference type="Pfam" id="PF10604">
    <property type="entry name" value="Polyketide_cyc2"/>
    <property type="match status" value="1"/>
</dbReference>
<evidence type="ECO:0000313" key="2">
    <source>
        <dbReference type="Proteomes" id="UP000825729"/>
    </source>
</evidence>
<dbReference type="PANTHER" id="PTHR33789">
    <property type="entry name" value="LACHRYMATORY-FACTOR SYNTHASE"/>
    <property type="match status" value="1"/>
</dbReference>
<accession>A0AAV7ELE8</accession>
<keyword evidence="2" id="KW-1185">Reference proteome</keyword>
<evidence type="ECO:0000313" key="1">
    <source>
        <dbReference type="EMBL" id="KAG9449184.1"/>
    </source>
</evidence>
<dbReference type="AlphaFoldDB" id="A0AAV7ELE8"/>
<dbReference type="EMBL" id="JAINDJ010000004">
    <property type="protein sequence ID" value="KAG9449184.1"/>
    <property type="molecule type" value="Genomic_DNA"/>
</dbReference>
<dbReference type="Proteomes" id="UP000825729">
    <property type="component" value="Unassembled WGS sequence"/>
</dbReference>
<protein>
    <recommendedName>
        <fullName evidence="3">Lachrymatory-factor synthase</fullName>
    </recommendedName>
</protein>
<dbReference type="CDD" id="cd07821">
    <property type="entry name" value="PYR_PYL_RCAR_like"/>
    <property type="match status" value="1"/>
</dbReference>
<reference evidence="1 2" key="1">
    <citation type="submission" date="2021-07" db="EMBL/GenBank/DDBJ databases">
        <title>The Aristolochia fimbriata genome: insights into angiosperm evolution, floral development and chemical biosynthesis.</title>
        <authorList>
            <person name="Jiao Y."/>
        </authorList>
    </citation>
    <scope>NUCLEOTIDE SEQUENCE [LARGE SCALE GENOMIC DNA]</scope>
    <source>
        <strain evidence="1">IBCAS-2021</strain>
        <tissue evidence="1">Leaf</tissue>
    </source>
</reference>
<proteinExistence type="predicted"/>
<evidence type="ECO:0008006" key="3">
    <source>
        <dbReference type="Google" id="ProtNLM"/>
    </source>
</evidence>